<dbReference type="Gene3D" id="3.10.129.10">
    <property type="entry name" value="Hotdog Thioesterase"/>
    <property type="match status" value="1"/>
</dbReference>
<keyword evidence="2" id="KW-0456">Lyase</keyword>
<reference evidence="4" key="1">
    <citation type="journal article" date="2019" name="Int. J. Syst. Evol. Microbiol.">
        <title>The Global Catalogue of Microorganisms (GCM) 10K type strain sequencing project: providing services to taxonomists for standard genome sequencing and annotation.</title>
        <authorList>
            <consortium name="The Broad Institute Genomics Platform"/>
            <consortium name="The Broad Institute Genome Sequencing Center for Infectious Disease"/>
            <person name="Wu L."/>
            <person name="Ma J."/>
        </authorList>
    </citation>
    <scope>NUCLEOTIDE SEQUENCE [LARGE SCALE GENOMIC DNA]</scope>
    <source>
        <strain evidence="4">CCUG 53903</strain>
    </source>
</reference>
<evidence type="ECO:0000313" key="3">
    <source>
        <dbReference type="EMBL" id="MFC5826904.1"/>
    </source>
</evidence>
<evidence type="ECO:0000256" key="1">
    <source>
        <dbReference type="ARBA" id="ARBA00009174"/>
    </source>
</evidence>
<name>A0ABW1CPC9_9ACTN</name>
<dbReference type="InterPro" id="IPR013114">
    <property type="entry name" value="FabA_FabZ"/>
</dbReference>
<evidence type="ECO:0000256" key="2">
    <source>
        <dbReference type="ARBA" id="ARBA00023239"/>
    </source>
</evidence>
<dbReference type="RefSeq" id="WP_379516410.1">
    <property type="nucleotide sequence ID" value="NZ_JBHSPA010000027.1"/>
</dbReference>
<dbReference type="Proteomes" id="UP001596058">
    <property type="component" value="Unassembled WGS sequence"/>
</dbReference>
<proteinExistence type="inferred from homology"/>
<dbReference type="PANTHER" id="PTHR30272">
    <property type="entry name" value="3-HYDROXYACYL-[ACYL-CARRIER-PROTEIN] DEHYDRATASE"/>
    <property type="match status" value="1"/>
</dbReference>
<comment type="similarity">
    <text evidence="1">Belongs to the thioester dehydratase family. FabZ subfamily.</text>
</comment>
<keyword evidence="4" id="KW-1185">Reference proteome</keyword>
<evidence type="ECO:0000313" key="4">
    <source>
        <dbReference type="Proteomes" id="UP001596058"/>
    </source>
</evidence>
<sequence>MRFHLIDRIDEYEQRKHVRARKLTSVSEDFWAGTPPVMPAPLVLESLCQAATWLIVASTEQRKRAALLQIGHVSFLGDVHPGDVLELQGEVSAMSEEMAVLAGTARVGERLILSASDIMCALIDADDLQAPEETARLRLQLMREGAR</sequence>
<protein>
    <recommendedName>
        <fullName evidence="5">3-hydroxyacyl-[acyl-carrier-protein] dehydratase</fullName>
    </recommendedName>
</protein>
<dbReference type="InterPro" id="IPR029069">
    <property type="entry name" value="HotDog_dom_sf"/>
</dbReference>
<dbReference type="PANTHER" id="PTHR30272:SF1">
    <property type="entry name" value="3-HYDROXYACYL-[ACYL-CARRIER-PROTEIN] DEHYDRATASE"/>
    <property type="match status" value="1"/>
</dbReference>
<accession>A0ABW1CPC9</accession>
<dbReference type="EMBL" id="JBHSPA010000027">
    <property type="protein sequence ID" value="MFC5826904.1"/>
    <property type="molecule type" value="Genomic_DNA"/>
</dbReference>
<dbReference type="Pfam" id="PF07977">
    <property type="entry name" value="FabA"/>
    <property type="match status" value="1"/>
</dbReference>
<dbReference type="SUPFAM" id="SSF54637">
    <property type="entry name" value="Thioesterase/thiol ester dehydrase-isomerase"/>
    <property type="match status" value="1"/>
</dbReference>
<gene>
    <name evidence="3" type="ORF">ACFPZ3_23785</name>
</gene>
<evidence type="ECO:0008006" key="5">
    <source>
        <dbReference type="Google" id="ProtNLM"/>
    </source>
</evidence>
<organism evidence="3 4">
    <name type="scientific">Nonomuraea insulae</name>
    <dbReference type="NCBI Taxonomy" id="1616787"/>
    <lineage>
        <taxon>Bacteria</taxon>
        <taxon>Bacillati</taxon>
        <taxon>Actinomycetota</taxon>
        <taxon>Actinomycetes</taxon>
        <taxon>Streptosporangiales</taxon>
        <taxon>Streptosporangiaceae</taxon>
        <taxon>Nonomuraea</taxon>
    </lineage>
</organism>
<comment type="caution">
    <text evidence="3">The sequence shown here is derived from an EMBL/GenBank/DDBJ whole genome shotgun (WGS) entry which is preliminary data.</text>
</comment>